<evidence type="ECO:0000313" key="2">
    <source>
        <dbReference type="WBParaSite" id="PSAMB.scaffold1077size36295.g11097.t1"/>
    </source>
</evidence>
<name>A0A914ULG8_9BILA</name>
<dbReference type="AlphaFoldDB" id="A0A914ULG8"/>
<dbReference type="WBParaSite" id="PSAMB.scaffold1077size36295.g11097.t1">
    <property type="protein sequence ID" value="PSAMB.scaffold1077size36295.g11097.t1"/>
    <property type="gene ID" value="PSAMB.scaffold1077size36295.g11097"/>
</dbReference>
<accession>A0A914ULG8</accession>
<proteinExistence type="predicted"/>
<reference evidence="2" key="1">
    <citation type="submission" date="2022-11" db="UniProtKB">
        <authorList>
            <consortium name="WormBaseParasite"/>
        </authorList>
    </citation>
    <scope>IDENTIFICATION</scope>
</reference>
<dbReference type="Proteomes" id="UP000887566">
    <property type="component" value="Unplaced"/>
</dbReference>
<protein>
    <submittedName>
        <fullName evidence="2">Uncharacterized protein</fullName>
    </submittedName>
</protein>
<keyword evidence="1" id="KW-1185">Reference proteome</keyword>
<sequence>MTSGVTERFIAKETASTLTLRKYHPFFVPKGTFCLPVYGFTMEELFKAGNGTTAELHQYFTGKDITRETFLNNTGPLQWPRTIMDYLTTMTLIEAGQWYGEIFSFSANYSVMDSGENSWISRFNKQMLKDYLNEDTWNAHLVLEYYLDRLNVTVEEMKQALGRELIKHFTMDSWHYAADENLTYIWTEITDFKIAFISWYYTCFDIDFPHYNFSLTGDGDYVFVQMKPKTKRKSDRSVRWVG</sequence>
<organism evidence="1 2">
    <name type="scientific">Plectus sambesii</name>
    <dbReference type="NCBI Taxonomy" id="2011161"/>
    <lineage>
        <taxon>Eukaryota</taxon>
        <taxon>Metazoa</taxon>
        <taxon>Ecdysozoa</taxon>
        <taxon>Nematoda</taxon>
        <taxon>Chromadorea</taxon>
        <taxon>Plectida</taxon>
        <taxon>Plectina</taxon>
        <taxon>Plectoidea</taxon>
        <taxon>Plectidae</taxon>
        <taxon>Plectus</taxon>
    </lineage>
</organism>
<evidence type="ECO:0000313" key="1">
    <source>
        <dbReference type="Proteomes" id="UP000887566"/>
    </source>
</evidence>